<keyword evidence="8" id="KW-1185">Reference proteome</keyword>
<evidence type="ECO:0000256" key="5">
    <source>
        <dbReference type="ARBA" id="ARBA00023002"/>
    </source>
</evidence>
<comment type="cofactor">
    <cofactor evidence="1">
        <name>FAD</name>
        <dbReference type="ChEBI" id="CHEBI:57692"/>
    </cofactor>
</comment>
<dbReference type="Pfam" id="PF01565">
    <property type="entry name" value="FAD_binding_4"/>
    <property type="match status" value="1"/>
</dbReference>
<evidence type="ECO:0000313" key="8">
    <source>
        <dbReference type="Proteomes" id="UP001165283"/>
    </source>
</evidence>
<proteinExistence type="inferred from homology"/>
<dbReference type="PANTHER" id="PTHR42973:SF39">
    <property type="entry name" value="FAD-BINDING PCMH-TYPE DOMAIN-CONTAINING PROTEIN"/>
    <property type="match status" value="1"/>
</dbReference>
<dbReference type="InterPro" id="IPR012951">
    <property type="entry name" value="BBE"/>
</dbReference>
<comment type="similarity">
    <text evidence="2">Belongs to the oxygen-dependent FAD-linked oxidoreductase family.</text>
</comment>
<protein>
    <submittedName>
        <fullName evidence="7">FAD-binding oxidoreductase</fullName>
    </submittedName>
</protein>
<evidence type="ECO:0000256" key="4">
    <source>
        <dbReference type="ARBA" id="ARBA00022827"/>
    </source>
</evidence>
<dbReference type="EMBL" id="JAGSOV010000049">
    <property type="protein sequence ID" value="MCO1658028.1"/>
    <property type="molecule type" value="Genomic_DNA"/>
</dbReference>
<evidence type="ECO:0000259" key="6">
    <source>
        <dbReference type="PROSITE" id="PS51387"/>
    </source>
</evidence>
<dbReference type="InterPro" id="IPR006094">
    <property type="entry name" value="Oxid_FAD_bind_N"/>
</dbReference>
<dbReference type="SUPFAM" id="SSF56176">
    <property type="entry name" value="FAD-binding/transporter-associated domain-like"/>
    <property type="match status" value="1"/>
</dbReference>
<dbReference type="Gene3D" id="3.30.43.10">
    <property type="entry name" value="Uridine Diphospho-n-acetylenolpyruvylglucosamine Reductase, domain 2"/>
    <property type="match status" value="1"/>
</dbReference>
<dbReference type="PANTHER" id="PTHR42973">
    <property type="entry name" value="BINDING OXIDOREDUCTASE, PUTATIVE (AFU_ORTHOLOGUE AFUA_1G17690)-RELATED"/>
    <property type="match status" value="1"/>
</dbReference>
<comment type="caution">
    <text evidence="7">The sequence shown here is derived from an EMBL/GenBank/DDBJ whole genome shotgun (WGS) entry which is preliminary data.</text>
</comment>
<dbReference type="PROSITE" id="PS51387">
    <property type="entry name" value="FAD_PCMH"/>
    <property type="match status" value="1"/>
</dbReference>
<name>A0ABT1A4V6_9PSEU</name>
<feature type="domain" description="FAD-binding PCMH-type" evidence="6">
    <location>
        <begin position="35"/>
        <end position="205"/>
    </location>
</feature>
<dbReference type="InterPro" id="IPR050416">
    <property type="entry name" value="FAD-linked_Oxidoreductase"/>
</dbReference>
<keyword evidence="5" id="KW-0560">Oxidoreductase</keyword>
<dbReference type="InterPro" id="IPR016166">
    <property type="entry name" value="FAD-bd_PCMH"/>
</dbReference>
<dbReference type="InterPro" id="IPR016167">
    <property type="entry name" value="FAD-bd_PCMH_sub1"/>
</dbReference>
<dbReference type="Gene3D" id="3.40.462.20">
    <property type="match status" value="1"/>
</dbReference>
<dbReference type="RefSeq" id="WP_252441676.1">
    <property type="nucleotide sequence ID" value="NZ_JAGSOV010000049.1"/>
</dbReference>
<dbReference type="Proteomes" id="UP001165283">
    <property type="component" value="Unassembled WGS sequence"/>
</dbReference>
<dbReference type="InterPro" id="IPR016169">
    <property type="entry name" value="FAD-bd_PCMH_sub2"/>
</dbReference>
<gene>
    <name evidence="7" type="ORF">KDL28_23480</name>
</gene>
<accession>A0ABT1A4V6</accession>
<evidence type="ECO:0000313" key="7">
    <source>
        <dbReference type="EMBL" id="MCO1658028.1"/>
    </source>
</evidence>
<organism evidence="7 8">
    <name type="scientific">Pseudonocardia humida</name>
    <dbReference type="NCBI Taxonomy" id="2800819"/>
    <lineage>
        <taxon>Bacteria</taxon>
        <taxon>Bacillati</taxon>
        <taxon>Actinomycetota</taxon>
        <taxon>Actinomycetes</taxon>
        <taxon>Pseudonocardiales</taxon>
        <taxon>Pseudonocardiaceae</taxon>
        <taxon>Pseudonocardia</taxon>
    </lineage>
</organism>
<evidence type="ECO:0000256" key="2">
    <source>
        <dbReference type="ARBA" id="ARBA00005466"/>
    </source>
</evidence>
<reference evidence="7" key="1">
    <citation type="submission" date="2021-04" db="EMBL/GenBank/DDBJ databases">
        <title>Pseudonocardia sp. nov., isolated from sandy soil of mangrove forest.</title>
        <authorList>
            <person name="Zan Z."/>
            <person name="Huang R."/>
            <person name="Liu W."/>
        </authorList>
    </citation>
    <scope>NUCLEOTIDE SEQUENCE</scope>
    <source>
        <strain evidence="7">S2-4</strain>
    </source>
</reference>
<dbReference type="InterPro" id="IPR036318">
    <property type="entry name" value="FAD-bd_PCMH-like_sf"/>
</dbReference>
<dbReference type="Pfam" id="PF08031">
    <property type="entry name" value="BBE"/>
    <property type="match status" value="1"/>
</dbReference>
<keyword evidence="3" id="KW-0285">Flavoprotein</keyword>
<sequence length="447" mass="47781">MTNATNDLEARLEGALLLPGAAGYDGARSVWNAMVDHRPRMIVRCAGVGDVVAAVRAARDMDLEIGVRCGGHSVIGLGVPHDGLMIDLTPMAAVHVDPAARRARVQGGALLGVLDAQAQRHGLATTAGNVSHTGVGGLTLGGGMGWMARKYGLTCDNVESFELVTAEGEVLRVTRDEHPELFWGLSGGGGNFGVVTEFEFRLHEIGTRALTVECSFELDQGVDVLRGWRDLNAEAPRESTFTASIGPDGLLTVGFVWVGDPEAGRGLAPRIAALGRPVAERVVEQSYLQLQRRDDVTDGHTLRRYWKGHFLRAFDDAAIGAFLRRGSADGTGEHLPNVGLQAYGGAIADVPDADTAFAHRGTLFEYVAAARWTDPGEDADRFAVARRCAGAVEPFASGVYVNTLSDEGDAGVRRAYGPDKLARLTALKRRYDPQNAFHLNHNIRPTG</sequence>
<evidence type="ECO:0000256" key="1">
    <source>
        <dbReference type="ARBA" id="ARBA00001974"/>
    </source>
</evidence>
<keyword evidence="4" id="KW-0274">FAD</keyword>
<evidence type="ECO:0000256" key="3">
    <source>
        <dbReference type="ARBA" id="ARBA00022630"/>
    </source>
</evidence>
<dbReference type="Gene3D" id="3.30.465.10">
    <property type="match status" value="1"/>
</dbReference>